<gene>
    <name evidence="2" type="ORF">CEXT_706711</name>
</gene>
<comment type="caution">
    <text evidence="2">The sequence shown here is derived from an EMBL/GenBank/DDBJ whole genome shotgun (WGS) entry which is preliminary data.</text>
</comment>
<feature type="region of interest" description="Disordered" evidence="1">
    <location>
        <begin position="1"/>
        <end position="24"/>
    </location>
</feature>
<proteinExistence type="predicted"/>
<protein>
    <submittedName>
        <fullName evidence="2">Uncharacterized protein</fullName>
    </submittedName>
</protein>
<reference evidence="2 3" key="1">
    <citation type="submission" date="2021-06" db="EMBL/GenBank/DDBJ databases">
        <title>Caerostris extrusa draft genome.</title>
        <authorList>
            <person name="Kono N."/>
            <person name="Arakawa K."/>
        </authorList>
    </citation>
    <scope>NUCLEOTIDE SEQUENCE [LARGE SCALE GENOMIC DNA]</scope>
</reference>
<dbReference type="EMBL" id="BPLR01005235">
    <property type="protein sequence ID" value="GIY00862.1"/>
    <property type="molecule type" value="Genomic_DNA"/>
</dbReference>
<name>A0AAV4PUY6_CAEEX</name>
<accession>A0AAV4PUY6</accession>
<dbReference type="AlphaFoldDB" id="A0AAV4PUY6"/>
<dbReference type="Proteomes" id="UP001054945">
    <property type="component" value="Unassembled WGS sequence"/>
</dbReference>
<evidence type="ECO:0000313" key="3">
    <source>
        <dbReference type="Proteomes" id="UP001054945"/>
    </source>
</evidence>
<organism evidence="2 3">
    <name type="scientific">Caerostris extrusa</name>
    <name type="common">Bark spider</name>
    <name type="synonym">Caerostris bankana</name>
    <dbReference type="NCBI Taxonomy" id="172846"/>
    <lineage>
        <taxon>Eukaryota</taxon>
        <taxon>Metazoa</taxon>
        <taxon>Ecdysozoa</taxon>
        <taxon>Arthropoda</taxon>
        <taxon>Chelicerata</taxon>
        <taxon>Arachnida</taxon>
        <taxon>Araneae</taxon>
        <taxon>Araneomorphae</taxon>
        <taxon>Entelegynae</taxon>
        <taxon>Araneoidea</taxon>
        <taxon>Araneidae</taxon>
        <taxon>Caerostris</taxon>
    </lineage>
</organism>
<sequence length="92" mass="9864">MLGLNLPPHPVASAPRGRRSRARFGRCRDLSSSAGILVFSAPRSTGVYKSHRCPFSLSDYHTGDMRVNNMDEGSLFVPSLPLSSSLFAKGGG</sequence>
<keyword evidence="3" id="KW-1185">Reference proteome</keyword>
<evidence type="ECO:0000313" key="2">
    <source>
        <dbReference type="EMBL" id="GIY00862.1"/>
    </source>
</evidence>
<evidence type="ECO:0000256" key="1">
    <source>
        <dbReference type="SAM" id="MobiDB-lite"/>
    </source>
</evidence>